<gene>
    <name evidence="1" type="ORF">PBRASI_LOCUS9030</name>
</gene>
<dbReference type="Proteomes" id="UP000789739">
    <property type="component" value="Unassembled WGS sequence"/>
</dbReference>
<feature type="non-terminal residue" evidence="1">
    <location>
        <position position="166"/>
    </location>
</feature>
<comment type="caution">
    <text evidence="1">The sequence shown here is derived from an EMBL/GenBank/DDBJ whole genome shotgun (WGS) entry which is preliminary data.</text>
</comment>
<accession>A0A9N9GUU2</accession>
<evidence type="ECO:0000313" key="1">
    <source>
        <dbReference type="EMBL" id="CAG8626934.1"/>
    </source>
</evidence>
<sequence length="166" mass="19023">MQAVDRCQSSHFVDVDARKPSLPTLLTEKMLATWTPTERLVIFLCEDGILFSDSWIGNKHVMIVDAVGGTKWDINTYDLISEYHNFGKIPIFKSTGEDVYATCDSDNNVPVIKELTETDLTAKDKLHDIVELTVEPWYFQNNRTTTIFLLDDYNNRVLLFGKQTIQ</sequence>
<organism evidence="1 2">
    <name type="scientific">Paraglomus brasilianum</name>
    <dbReference type="NCBI Taxonomy" id="144538"/>
    <lineage>
        <taxon>Eukaryota</taxon>
        <taxon>Fungi</taxon>
        <taxon>Fungi incertae sedis</taxon>
        <taxon>Mucoromycota</taxon>
        <taxon>Glomeromycotina</taxon>
        <taxon>Glomeromycetes</taxon>
        <taxon>Paraglomerales</taxon>
        <taxon>Paraglomeraceae</taxon>
        <taxon>Paraglomus</taxon>
    </lineage>
</organism>
<dbReference type="EMBL" id="CAJVPI010001797">
    <property type="protein sequence ID" value="CAG8626934.1"/>
    <property type="molecule type" value="Genomic_DNA"/>
</dbReference>
<evidence type="ECO:0000313" key="2">
    <source>
        <dbReference type="Proteomes" id="UP000789739"/>
    </source>
</evidence>
<dbReference type="OrthoDB" id="2433234at2759"/>
<keyword evidence="2" id="KW-1185">Reference proteome</keyword>
<proteinExistence type="predicted"/>
<name>A0A9N9GUU2_9GLOM</name>
<reference evidence="1" key="1">
    <citation type="submission" date="2021-06" db="EMBL/GenBank/DDBJ databases">
        <authorList>
            <person name="Kallberg Y."/>
            <person name="Tangrot J."/>
            <person name="Rosling A."/>
        </authorList>
    </citation>
    <scope>NUCLEOTIDE SEQUENCE</scope>
    <source>
        <strain evidence="1">BR232B</strain>
    </source>
</reference>
<dbReference type="AlphaFoldDB" id="A0A9N9GUU2"/>
<protein>
    <submittedName>
        <fullName evidence="1">10173_t:CDS:1</fullName>
    </submittedName>
</protein>